<feature type="domain" description="FAD dependent oxidoreductase" evidence="4">
    <location>
        <begin position="41"/>
        <end position="417"/>
    </location>
</feature>
<dbReference type="Gene3D" id="3.30.9.10">
    <property type="entry name" value="D-Amino Acid Oxidase, subunit A, domain 2"/>
    <property type="match status" value="1"/>
</dbReference>
<name>A0ABQ8J3H2_DERPT</name>
<dbReference type="PANTHER" id="PTHR13847:SF287">
    <property type="entry name" value="FAD-DEPENDENT OXIDOREDUCTASE DOMAIN-CONTAINING PROTEIN 1"/>
    <property type="match status" value="1"/>
</dbReference>
<dbReference type="Pfam" id="PF01266">
    <property type="entry name" value="DAO"/>
    <property type="match status" value="1"/>
</dbReference>
<dbReference type="InterPro" id="IPR006076">
    <property type="entry name" value="FAD-dep_OxRdtase"/>
</dbReference>
<reference evidence="5 6" key="2">
    <citation type="journal article" date="2022" name="Mol. Biol. Evol.">
        <title>Comparative Genomics Reveals Insights into the Divergent Evolution of Astigmatic Mites and Household Pest Adaptations.</title>
        <authorList>
            <person name="Xiong Q."/>
            <person name="Wan A.T."/>
            <person name="Liu X."/>
            <person name="Fung C.S."/>
            <person name="Xiao X."/>
            <person name="Malainual N."/>
            <person name="Hou J."/>
            <person name="Wang L."/>
            <person name="Wang M."/>
            <person name="Yang K.Y."/>
            <person name="Cui Y."/>
            <person name="Leung E.L."/>
            <person name="Nong W."/>
            <person name="Shin S.K."/>
            <person name="Au S.W."/>
            <person name="Jeong K.Y."/>
            <person name="Chew F.T."/>
            <person name="Hui J.H."/>
            <person name="Leung T.F."/>
            <person name="Tungtrongchitr A."/>
            <person name="Zhong N."/>
            <person name="Liu Z."/>
            <person name="Tsui S.K."/>
        </authorList>
    </citation>
    <scope>NUCLEOTIDE SEQUENCE [LARGE SCALE GENOMIC DNA]</scope>
    <source>
        <strain evidence="5">Derp</strain>
    </source>
</reference>
<keyword evidence="1" id="KW-0560">Oxidoreductase</keyword>
<keyword evidence="6" id="KW-1185">Reference proteome</keyword>
<evidence type="ECO:0000256" key="1">
    <source>
        <dbReference type="ARBA" id="ARBA00023002"/>
    </source>
</evidence>
<evidence type="ECO:0000256" key="2">
    <source>
        <dbReference type="ARBA" id="ARBA00039785"/>
    </source>
</evidence>
<dbReference type="Proteomes" id="UP000887458">
    <property type="component" value="Unassembled WGS sequence"/>
</dbReference>
<sequence>MLLRIFNRFQTTNQLLLLVSKRKISIKINNQSMINNEQRIDIAIFGGGIIGTSIGYFIKDNAPINLGVTVFERDPCYTRASTTLSVGGIRQQFSLPENIQMSLFTAKFLQNIQQLSILDQPIPDVAYQQKGYLTLADSQQMKILKENFLVQKKFGASLDWLNNEQLAEKFPWINCNGIDAGVFGTRNEGWFDPYRLLMAIKHKAKFLGVQFVHANVIGFHHQRDDRKKCQKVIVQYPDGNQIQIKFDIGVVCTGYDSKQLAKYLGYEQRQINLPIEPRKRYVFVFDCRNFHNQSSIDCENHFPFLIDKTGVYCRREGHSNFICGRSPPTLVEEPEIDNLDVDYSYFDQFIHPILAERIPCFEALKIKSAWAGFYDYNHFDQNPIIGRDPFYSNIYWAAGFSGHGIQMGPAIGNAMMELILNNRFETINLDRFGWQRILENRPLKEQNIY</sequence>
<protein>
    <recommendedName>
        <fullName evidence="2">FAD-dependent oxidoreductase domain-containing protein 1</fullName>
    </recommendedName>
</protein>
<dbReference type="EMBL" id="NJHN03000083">
    <property type="protein sequence ID" value="KAH9416996.1"/>
    <property type="molecule type" value="Genomic_DNA"/>
</dbReference>
<organism evidence="5 6">
    <name type="scientific">Dermatophagoides pteronyssinus</name>
    <name type="common">European house dust mite</name>
    <dbReference type="NCBI Taxonomy" id="6956"/>
    <lineage>
        <taxon>Eukaryota</taxon>
        <taxon>Metazoa</taxon>
        <taxon>Ecdysozoa</taxon>
        <taxon>Arthropoda</taxon>
        <taxon>Chelicerata</taxon>
        <taxon>Arachnida</taxon>
        <taxon>Acari</taxon>
        <taxon>Acariformes</taxon>
        <taxon>Sarcoptiformes</taxon>
        <taxon>Astigmata</taxon>
        <taxon>Psoroptidia</taxon>
        <taxon>Analgoidea</taxon>
        <taxon>Pyroglyphidae</taxon>
        <taxon>Dermatophagoidinae</taxon>
        <taxon>Dermatophagoides</taxon>
    </lineage>
</organism>
<evidence type="ECO:0000313" key="6">
    <source>
        <dbReference type="Proteomes" id="UP000887458"/>
    </source>
</evidence>
<comment type="function">
    <text evidence="3">Required for the assembly of the mitochondrial membrane respiratory chain NADH dehydrogenase (Complex I). Involved in mid-late stages of complex I assembly.</text>
</comment>
<reference evidence="5 6" key="1">
    <citation type="journal article" date="2018" name="J. Allergy Clin. Immunol.">
        <title>High-quality assembly of Dermatophagoides pteronyssinus genome and transcriptome reveals a wide range of novel allergens.</title>
        <authorList>
            <person name="Liu X.Y."/>
            <person name="Yang K.Y."/>
            <person name="Wang M.Q."/>
            <person name="Kwok J.S."/>
            <person name="Zeng X."/>
            <person name="Yang Z."/>
            <person name="Xiao X.J."/>
            <person name="Lau C.P."/>
            <person name="Li Y."/>
            <person name="Huang Z.M."/>
            <person name="Ba J.G."/>
            <person name="Yim A.K."/>
            <person name="Ouyang C.Y."/>
            <person name="Ngai S.M."/>
            <person name="Chan T.F."/>
            <person name="Leung E.L."/>
            <person name="Liu L."/>
            <person name="Liu Z.G."/>
            <person name="Tsui S.K."/>
        </authorList>
    </citation>
    <scope>NUCLEOTIDE SEQUENCE [LARGE SCALE GENOMIC DNA]</scope>
    <source>
        <strain evidence="5">Derp</strain>
    </source>
</reference>
<evidence type="ECO:0000256" key="3">
    <source>
        <dbReference type="ARBA" id="ARBA00046185"/>
    </source>
</evidence>
<dbReference type="InterPro" id="IPR036188">
    <property type="entry name" value="FAD/NAD-bd_sf"/>
</dbReference>
<dbReference type="Gene3D" id="3.50.50.60">
    <property type="entry name" value="FAD/NAD(P)-binding domain"/>
    <property type="match status" value="1"/>
</dbReference>
<dbReference type="PANTHER" id="PTHR13847">
    <property type="entry name" value="SARCOSINE DEHYDROGENASE-RELATED"/>
    <property type="match status" value="1"/>
</dbReference>
<evidence type="ECO:0000259" key="4">
    <source>
        <dbReference type="Pfam" id="PF01266"/>
    </source>
</evidence>
<gene>
    <name evidence="5" type="primary">FOXRED1_2</name>
    <name evidence="5" type="ORF">DERP_011725</name>
</gene>
<evidence type="ECO:0000313" key="5">
    <source>
        <dbReference type="EMBL" id="KAH9416996.1"/>
    </source>
</evidence>
<accession>A0ABQ8J3H2</accession>
<comment type="caution">
    <text evidence="5">The sequence shown here is derived from an EMBL/GenBank/DDBJ whole genome shotgun (WGS) entry which is preliminary data.</text>
</comment>
<proteinExistence type="predicted"/>
<dbReference type="SUPFAM" id="SSF51905">
    <property type="entry name" value="FAD/NAD(P)-binding domain"/>
    <property type="match status" value="1"/>
</dbReference>